<gene>
    <name evidence="2" type="ORF">KHLLAP_LOCUS5012</name>
</gene>
<dbReference type="AlphaFoldDB" id="A0AAI8YH39"/>
<dbReference type="PROSITE" id="PS50280">
    <property type="entry name" value="SET"/>
    <property type="match status" value="1"/>
</dbReference>
<dbReference type="InterPro" id="IPR046341">
    <property type="entry name" value="SET_dom_sf"/>
</dbReference>
<evidence type="ECO:0000259" key="1">
    <source>
        <dbReference type="PROSITE" id="PS50280"/>
    </source>
</evidence>
<dbReference type="Gene3D" id="3.90.1410.10">
    <property type="entry name" value="set domain protein methyltransferase, domain 1"/>
    <property type="match status" value="1"/>
</dbReference>
<sequence>MEPHEQLLDWATQQGVQLNGIAPQRIPGRGIGLLATRAIKPEEIALEVPTRCLRSISTVPKAITRKLPNTITVHGLLAADLALDKTAKYDLWNAVCPSPDDLTSMPLVWPAELQALLPQAARELLSKQQAKFVRDWSAVSEAYPNLEETGYRYAWMLVNTRTFYYLNSKLEKRGKDDHMCLQPVADLFNHGDEGCNVSFDTHGFAIKALQPYAQGDEVKICYGRHSGDFLLVEYGFVMDDNRWDEVVLDDVVLPRLSWRQKQRLEEVGFLGKYILDRETVCYRTQVALRLLCCGIREWKRFVDGIDDGEASQGAVNKLLVEMLKQHKAKADEMVEEVGHLEIGAPEQRSALMNRWKQVRSLVGVHISSLEEAEAE</sequence>
<dbReference type="InterPro" id="IPR050600">
    <property type="entry name" value="SETD3_SETD6_MTase"/>
</dbReference>
<dbReference type="SUPFAM" id="SSF82199">
    <property type="entry name" value="SET domain"/>
    <property type="match status" value="1"/>
</dbReference>
<protein>
    <submittedName>
        <fullName evidence="2">Uu.00g119380.m01.CDS01</fullName>
    </submittedName>
</protein>
<name>A0AAI8YH39_9PEZI</name>
<evidence type="ECO:0000313" key="2">
    <source>
        <dbReference type="EMBL" id="CAJ2504544.1"/>
    </source>
</evidence>
<dbReference type="GO" id="GO:0016279">
    <property type="term" value="F:protein-lysine N-methyltransferase activity"/>
    <property type="evidence" value="ECO:0007669"/>
    <property type="project" value="TreeGrafter"/>
</dbReference>
<dbReference type="Pfam" id="PF00856">
    <property type="entry name" value="SET"/>
    <property type="match status" value="1"/>
</dbReference>
<dbReference type="Proteomes" id="UP001295740">
    <property type="component" value="Unassembled WGS sequence"/>
</dbReference>
<dbReference type="PANTHER" id="PTHR13271">
    <property type="entry name" value="UNCHARACTERIZED PUTATIVE METHYLTRANSFERASE"/>
    <property type="match status" value="1"/>
</dbReference>
<dbReference type="EMBL" id="CAUWAG010000006">
    <property type="protein sequence ID" value="CAJ2504544.1"/>
    <property type="molecule type" value="Genomic_DNA"/>
</dbReference>
<feature type="domain" description="SET" evidence="1">
    <location>
        <begin position="14"/>
        <end position="223"/>
    </location>
</feature>
<reference evidence="2" key="1">
    <citation type="submission" date="2023-10" db="EMBL/GenBank/DDBJ databases">
        <authorList>
            <person name="Hackl T."/>
        </authorList>
    </citation>
    <scope>NUCLEOTIDE SEQUENCE</scope>
</reference>
<evidence type="ECO:0000313" key="3">
    <source>
        <dbReference type="Proteomes" id="UP001295740"/>
    </source>
</evidence>
<accession>A0AAI8YH39</accession>
<comment type="caution">
    <text evidence="2">The sequence shown here is derived from an EMBL/GenBank/DDBJ whole genome shotgun (WGS) entry which is preliminary data.</text>
</comment>
<proteinExistence type="predicted"/>
<dbReference type="InterPro" id="IPR001214">
    <property type="entry name" value="SET_dom"/>
</dbReference>
<keyword evidence="3" id="KW-1185">Reference proteome</keyword>
<organism evidence="2 3">
    <name type="scientific">Anthostomella pinea</name>
    <dbReference type="NCBI Taxonomy" id="933095"/>
    <lineage>
        <taxon>Eukaryota</taxon>
        <taxon>Fungi</taxon>
        <taxon>Dikarya</taxon>
        <taxon>Ascomycota</taxon>
        <taxon>Pezizomycotina</taxon>
        <taxon>Sordariomycetes</taxon>
        <taxon>Xylariomycetidae</taxon>
        <taxon>Xylariales</taxon>
        <taxon>Xylariaceae</taxon>
        <taxon>Anthostomella</taxon>
    </lineage>
</organism>
<dbReference type="PANTHER" id="PTHR13271:SF137">
    <property type="entry name" value="SET DOMAIN-CONTAINING PROTEIN"/>
    <property type="match status" value="1"/>
</dbReference>